<dbReference type="Gene3D" id="3.40.50.970">
    <property type="match status" value="1"/>
</dbReference>
<dbReference type="GO" id="GO:0050660">
    <property type="term" value="F:flavin adenine dinucleotide binding"/>
    <property type="evidence" value="ECO:0007669"/>
    <property type="project" value="TreeGrafter"/>
</dbReference>
<organism evidence="5">
    <name type="scientific">marine metagenome</name>
    <dbReference type="NCBI Taxonomy" id="408172"/>
    <lineage>
        <taxon>unclassified sequences</taxon>
        <taxon>metagenomes</taxon>
        <taxon>ecological metagenomes</taxon>
    </lineage>
</organism>
<dbReference type="EMBL" id="UINC01034188">
    <property type="protein sequence ID" value="SVB24641.1"/>
    <property type="molecule type" value="Genomic_DNA"/>
</dbReference>
<keyword evidence="3" id="KW-0786">Thiamine pyrophosphate</keyword>
<dbReference type="InterPro" id="IPR011766">
    <property type="entry name" value="TPP_enzyme_TPP-bd"/>
</dbReference>
<dbReference type="GO" id="GO:0009097">
    <property type="term" value="P:isoleucine biosynthetic process"/>
    <property type="evidence" value="ECO:0007669"/>
    <property type="project" value="TreeGrafter"/>
</dbReference>
<comment type="similarity">
    <text evidence="2">Belongs to the TPP enzyme family.</text>
</comment>
<dbReference type="InterPro" id="IPR045229">
    <property type="entry name" value="TPP_enz"/>
</dbReference>
<dbReference type="GO" id="GO:0000287">
    <property type="term" value="F:magnesium ion binding"/>
    <property type="evidence" value="ECO:0007669"/>
    <property type="project" value="InterPro"/>
</dbReference>
<dbReference type="SUPFAM" id="SSF52518">
    <property type="entry name" value="Thiamin diphosphate-binding fold (THDP-binding)"/>
    <property type="match status" value="1"/>
</dbReference>
<protein>
    <recommendedName>
        <fullName evidence="4">Thiamine pyrophosphate enzyme TPP-binding domain-containing protein</fullName>
    </recommendedName>
</protein>
<dbReference type="PANTHER" id="PTHR18968">
    <property type="entry name" value="THIAMINE PYROPHOSPHATE ENZYMES"/>
    <property type="match status" value="1"/>
</dbReference>
<dbReference type="PANTHER" id="PTHR18968:SF13">
    <property type="entry name" value="ACETOLACTATE SYNTHASE CATALYTIC SUBUNIT, MITOCHONDRIAL"/>
    <property type="match status" value="1"/>
</dbReference>
<dbReference type="Pfam" id="PF02775">
    <property type="entry name" value="TPP_enzyme_C"/>
    <property type="match status" value="1"/>
</dbReference>
<dbReference type="GO" id="GO:0003984">
    <property type="term" value="F:acetolactate synthase activity"/>
    <property type="evidence" value="ECO:0007669"/>
    <property type="project" value="TreeGrafter"/>
</dbReference>
<evidence type="ECO:0000313" key="5">
    <source>
        <dbReference type="EMBL" id="SVB24641.1"/>
    </source>
</evidence>
<dbReference type="InterPro" id="IPR000399">
    <property type="entry name" value="TPP-bd_CS"/>
</dbReference>
<accession>A0A382CG54</accession>
<evidence type="ECO:0000256" key="1">
    <source>
        <dbReference type="ARBA" id="ARBA00001964"/>
    </source>
</evidence>
<feature type="domain" description="Thiamine pyrophosphate enzyme TPP-binding" evidence="4">
    <location>
        <begin position="65"/>
        <end position="204"/>
    </location>
</feature>
<reference evidence="5" key="1">
    <citation type="submission" date="2018-05" db="EMBL/GenBank/DDBJ databases">
        <authorList>
            <person name="Lanie J.A."/>
            <person name="Ng W.-L."/>
            <person name="Kazmierczak K.M."/>
            <person name="Andrzejewski T.M."/>
            <person name="Davidsen T.M."/>
            <person name="Wayne K.J."/>
            <person name="Tettelin H."/>
            <person name="Glass J.I."/>
            <person name="Rusch D."/>
            <person name="Podicherti R."/>
            <person name="Tsui H.-C.T."/>
            <person name="Winkler M.E."/>
        </authorList>
    </citation>
    <scope>NUCLEOTIDE SEQUENCE</scope>
</reference>
<sequence length="216" mass="24188">GRKDDIDIKTEIKKIKDEWLAEWMPLLTSNEIPINPYRIIWDLMNSVDRSQTIVTHDSGHPRDQTIPFYETTTPRGYLGWGNSSQLGYGLGIAMGAKLGAPEKFVVNIMGDAAIGMAGMDLETAARHKIPILTIVFNNHVLSGYSKNYPVATEKFGFTNLYGEYADLATSLGAYSERIESPEQIIPGIQRAKVAMDEGRPALLEFMTKEENRLSRY</sequence>
<dbReference type="PROSITE" id="PS00187">
    <property type="entry name" value="TPP_ENZYMES"/>
    <property type="match status" value="1"/>
</dbReference>
<gene>
    <name evidence="5" type="ORF">METZ01_LOCUS177495</name>
</gene>
<comment type="cofactor">
    <cofactor evidence="1">
        <name>thiamine diphosphate</name>
        <dbReference type="ChEBI" id="CHEBI:58937"/>
    </cofactor>
</comment>
<dbReference type="GO" id="GO:0030976">
    <property type="term" value="F:thiamine pyrophosphate binding"/>
    <property type="evidence" value="ECO:0007669"/>
    <property type="project" value="InterPro"/>
</dbReference>
<proteinExistence type="inferred from homology"/>
<dbReference type="InterPro" id="IPR029061">
    <property type="entry name" value="THDP-binding"/>
</dbReference>
<dbReference type="GO" id="GO:0005948">
    <property type="term" value="C:acetolactate synthase complex"/>
    <property type="evidence" value="ECO:0007669"/>
    <property type="project" value="TreeGrafter"/>
</dbReference>
<dbReference type="AlphaFoldDB" id="A0A382CG54"/>
<feature type="non-terminal residue" evidence="5">
    <location>
        <position position="1"/>
    </location>
</feature>
<evidence type="ECO:0000256" key="2">
    <source>
        <dbReference type="ARBA" id="ARBA00007812"/>
    </source>
</evidence>
<evidence type="ECO:0000259" key="4">
    <source>
        <dbReference type="Pfam" id="PF02775"/>
    </source>
</evidence>
<name>A0A382CG54_9ZZZZ</name>
<evidence type="ECO:0000256" key="3">
    <source>
        <dbReference type="ARBA" id="ARBA00023052"/>
    </source>
</evidence>
<dbReference type="GO" id="GO:0009099">
    <property type="term" value="P:L-valine biosynthetic process"/>
    <property type="evidence" value="ECO:0007669"/>
    <property type="project" value="TreeGrafter"/>
</dbReference>